<dbReference type="Proteomes" id="UP000663845">
    <property type="component" value="Unassembled WGS sequence"/>
</dbReference>
<proteinExistence type="predicted"/>
<gene>
    <name evidence="2" type="ORF">JYZ213_LOCUS26280</name>
</gene>
<reference evidence="2" key="1">
    <citation type="submission" date="2021-02" db="EMBL/GenBank/DDBJ databases">
        <authorList>
            <person name="Nowell W R."/>
        </authorList>
    </citation>
    <scope>NUCLEOTIDE SEQUENCE</scope>
</reference>
<comment type="caution">
    <text evidence="2">The sequence shown here is derived from an EMBL/GenBank/DDBJ whole genome shotgun (WGS) entry which is preliminary data.</text>
</comment>
<evidence type="ECO:0000313" key="2">
    <source>
        <dbReference type="EMBL" id="CAF1189934.1"/>
    </source>
</evidence>
<evidence type="ECO:0000256" key="1">
    <source>
        <dbReference type="SAM" id="MobiDB-lite"/>
    </source>
</evidence>
<sequence>MSERGKVALVNNTSDKKINKKNSDDNEFHLTVGSDLSRWGLAPPSPTGGSATTTTPADTTATTSYDDTTSTITSAASTTTSISDATTTTTTTSDATTPLSIPRISVGGGVGYIRHPALGGVVTYTSNVKVRFLQPPPGSPPGPLIN</sequence>
<feature type="region of interest" description="Disordered" evidence="1">
    <location>
        <begin position="1"/>
        <end position="100"/>
    </location>
</feature>
<feature type="compositionally biased region" description="Basic and acidic residues" evidence="1">
    <location>
        <begin position="14"/>
        <end position="28"/>
    </location>
</feature>
<feature type="compositionally biased region" description="Low complexity" evidence="1">
    <location>
        <begin position="47"/>
        <end position="98"/>
    </location>
</feature>
<protein>
    <submittedName>
        <fullName evidence="2">Uncharacterized protein</fullName>
    </submittedName>
</protein>
<accession>A0A814VJS2</accession>
<dbReference type="AlphaFoldDB" id="A0A814VJS2"/>
<dbReference type="EMBL" id="CAJNOG010000348">
    <property type="protein sequence ID" value="CAF1189934.1"/>
    <property type="molecule type" value="Genomic_DNA"/>
</dbReference>
<name>A0A814VJS2_9BILA</name>
<evidence type="ECO:0000313" key="3">
    <source>
        <dbReference type="Proteomes" id="UP000663845"/>
    </source>
</evidence>
<organism evidence="2 3">
    <name type="scientific">Adineta steineri</name>
    <dbReference type="NCBI Taxonomy" id="433720"/>
    <lineage>
        <taxon>Eukaryota</taxon>
        <taxon>Metazoa</taxon>
        <taxon>Spiralia</taxon>
        <taxon>Gnathifera</taxon>
        <taxon>Rotifera</taxon>
        <taxon>Eurotatoria</taxon>
        <taxon>Bdelloidea</taxon>
        <taxon>Adinetida</taxon>
        <taxon>Adinetidae</taxon>
        <taxon>Adineta</taxon>
    </lineage>
</organism>